<name>A0A518EX36_9BACT</name>
<reference evidence="2 3" key="1">
    <citation type="submission" date="2019-02" db="EMBL/GenBank/DDBJ databases">
        <title>Deep-cultivation of Planctomycetes and their phenomic and genomic characterization uncovers novel biology.</title>
        <authorList>
            <person name="Wiegand S."/>
            <person name="Jogler M."/>
            <person name="Boedeker C."/>
            <person name="Pinto D."/>
            <person name="Vollmers J."/>
            <person name="Rivas-Marin E."/>
            <person name="Kohn T."/>
            <person name="Peeters S.H."/>
            <person name="Heuer A."/>
            <person name="Rast P."/>
            <person name="Oberbeckmann S."/>
            <person name="Bunk B."/>
            <person name="Jeske O."/>
            <person name="Meyerdierks A."/>
            <person name="Storesund J.E."/>
            <person name="Kallscheuer N."/>
            <person name="Luecker S."/>
            <person name="Lage O.M."/>
            <person name="Pohl T."/>
            <person name="Merkel B.J."/>
            <person name="Hornburger P."/>
            <person name="Mueller R.-W."/>
            <person name="Bruemmer F."/>
            <person name="Labrenz M."/>
            <person name="Spormann A.M."/>
            <person name="Op den Camp H."/>
            <person name="Overmann J."/>
            <person name="Amann R."/>
            <person name="Jetten M.S.M."/>
            <person name="Mascher T."/>
            <person name="Medema M.H."/>
            <person name="Devos D.P."/>
            <person name="Kaster A.-K."/>
            <person name="Ovreas L."/>
            <person name="Rohde M."/>
            <person name="Galperin M.Y."/>
            <person name="Jogler C."/>
        </authorList>
    </citation>
    <scope>NUCLEOTIDE SEQUENCE [LARGE SCALE GENOMIC DNA]</scope>
    <source>
        <strain evidence="2 3">Poly30</strain>
    </source>
</reference>
<dbReference type="InterPro" id="IPR003331">
    <property type="entry name" value="UDP_GlcNAc_Epimerase_2_dom"/>
</dbReference>
<dbReference type="NCBIfam" id="TIGR03568">
    <property type="entry name" value="NeuC_NnaA"/>
    <property type="match status" value="1"/>
</dbReference>
<evidence type="ECO:0000313" key="2">
    <source>
        <dbReference type="EMBL" id="QDV08650.1"/>
    </source>
</evidence>
<proteinExistence type="predicted"/>
<dbReference type="AlphaFoldDB" id="A0A518EX36"/>
<dbReference type="GO" id="GO:0102388">
    <property type="term" value="F:UDP-N,N'-diacetylbacillosamine 2-epimerase activity"/>
    <property type="evidence" value="ECO:0007669"/>
    <property type="project" value="UniProtKB-EC"/>
</dbReference>
<dbReference type="OrthoDB" id="9803238at2"/>
<dbReference type="EMBL" id="CP036434">
    <property type="protein sequence ID" value="QDV08650.1"/>
    <property type="molecule type" value="Genomic_DNA"/>
</dbReference>
<dbReference type="PANTHER" id="PTHR43174:SF3">
    <property type="entry name" value="UDP-N-ACETYLGLUCOSAMINE 2-EPIMERASE"/>
    <property type="match status" value="1"/>
</dbReference>
<dbReference type="Proteomes" id="UP000320390">
    <property type="component" value="Chromosome"/>
</dbReference>
<dbReference type="RefSeq" id="WP_145201695.1">
    <property type="nucleotide sequence ID" value="NZ_CP036434.1"/>
</dbReference>
<accession>A0A518EX36</accession>
<evidence type="ECO:0000259" key="1">
    <source>
        <dbReference type="Pfam" id="PF02350"/>
    </source>
</evidence>
<organism evidence="2 3">
    <name type="scientific">Saltatorellus ferox</name>
    <dbReference type="NCBI Taxonomy" id="2528018"/>
    <lineage>
        <taxon>Bacteria</taxon>
        <taxon>Pseudomonadati</taxon>
        <taxon>Planctomycetota</taxon>
        <taxon>Planctomycetia</taxon>
        <taxon>Planctomycetia incertae sedis</taxon>
        <taxon>Saltatorellus</taxon>
    </lineage>
</organism>
<dbReference type="Pfam" id="PF02350">
    <property type="entry name" value="Epimerase_2"/>
    <property type="match status" value="1"/>
</dbReference>
<dbReference type="GO" id="GO:0006047">
    <property type="term" value="P:UDP-N-acetylglucosamine metabolic process"/>
    <property type="evidence" value="ECO:0007669"/>
    <property type="project" value="InterPro"/>
</dbReference>
<protein>
    <submittedName>
        <fullName evidence="2">GDP/UDP-N,N'-diacetylbacillosamine 2-epimerase (Hydrolyzing)</fullName>
        <ecNumber evidence="2">3.2.1.184</ecNumber>
    </submittedName>
</protein>
<feature type="domain" description="UDP-N-acetylglucosamine 2-epimerase" evidence="1">
    <location>
        <begin position="30"/>
        <end position="375"/>
    </location>
</feature>
<dbReference type="InterPro" id="IPR020004">
    <property type="entry name" value="UDP-GlcNAc_Epase"/>
</dbReference>
<evidence type="ECO:0000313" key="3">
    <source>
        <dbReference type="Proteomes" id="UP000320390"/>
    </source>
</evidence>
<dbReference type="InterPro" id="IPR029767">
    <property type="entry name" value="WecB-like"/>
</dbReference>
<dbReference type="PANTHER" id="PTHR43174">
    <property type="entry name" value="UDP-N-ACETYLGLUCOSAMINE 2-EPIMERASE"/>
    <property type="match status" value="1"/>
</dbReference>
<sequence length="392" mass="41789">MSAPLHVAVVTGSRAEYGLLYWPIVDMLAAEDLKMSLVVTGSHLSRRHGHTVDAIRADGVPIAEEVPIDLHADDRSSTVRALAQATEGCGAAFERLRPDLVMVLGDRFEILGAVQAASLSGIPVVHVGGGDVTAGAFDDSIRHAITKLSHLHLVTNEESAARVRQLGESPERVHVVGNPGLDHIERRERMPLAELEASLGVPLGPRNLLFTFHPVTMERDLGRGQLERLLEALVTELAPAGETDARLFVTGANADPGFAAIGAALDRFVAANARWVHAYPSLGQARYLSLMDRVDAVVGNSSSGLTEAPSFGVWSVDVGNRQAGRLAGETVLHCESDVPSIREALQVALAGPPPAGLGNPYGDGHTSPRILRILRDAPAPHELLQKHFQDLP</sequence>
<keyword evidence="2" id="KW-0378">Hydrolase</keyword>
<keyword evidence="3" id="KW-1185">Reference proteome</keyword>
<dbReference type="Gene3D" id="3.40.50.2000">
    <property type="entry name" value="Glycogen Phosphorylase B"/>
    <property type="match status" value="2"/>
</dbReference>
<gene>
    <name evidence="2" type="primary">legG</name>
    <name evidence="2" type="ORF">Poly30_42030</name>
</gene>
<dbReference type="SUPFAM" id="SSF53756">
    <property type="entry name" value="UDP-Glycosyltransferase/glycogen phosphorylase"/>
    <property type="match status" value="1"/>
</dbReference>
<dbReference type="EC" id="3.2.1.184" evidence="2"/>
<keyword evidence="2" id="KW-0326">Glycosidase</keyword>